<gene>
    <name evidence="1" type="ORF">KRX52_11165</name>
</gene>
<protein>
    <recommendedName>
        <fullName evidence="3">TubC N-terminal docking domain-containing protein</fullName>
    </recommendedName>
</protein>
<reference evidence="1 2" key="1">
    <citation type="submission" date="2021-06" db="EMBL/GenBank/DDBJ databases">
        <title>Differences between aerobic and microaerobic xylene degrading microbial communities.</title>
        <authorList>
            <person name="Banerjee S."/>
            <person name="Tancsics A."/>
        </authorList>
    </citation>
    <scope>NUCLEOTIDE SEQUENCE [LARGE SCALE GENOMIC DNA]</scope>
    <source>
        <strain evidence="1 2">MAP12</strain>
    </source>
</reference>
<organism evidence="1 2">
    <name type="scientific">Geopseudomonas aromaticivorans</name>
    <dbReference type="NCBI Taxonomy" id="2849492"/>
    <lineage>
        <taxon>Bacteria</taxon>
        <taxon>Pseudomonadati</taxon>
        <taxon>Pseudomonadota</taxon>
        <taxon>Gammaproteobacteria</taxon>
        <taxon>Pseudomonadales</taxon>
        <taxon>Pseudomonadaceae</taxon>
        <taxon>Geopseudomonas</taxon>
    </lineage>
</organism>
<dbReference type="Proteomes" id="UP000813068">
    <property type="component" value="Unassembled WGS sequence"/>
</dbReference>
<evidence type="ECO:0008006" key="3">
    <source>
        <dbReference type="Google" id="ProtNLM"/>
    </source>
</evidence>
<comment type="caution">
    <text evidence="1">The sequence shown here is derived from an EMBL/GenBank/DDBJ whole genome shotgun (WGS) entry which is preliminary data.</text>
</comment>
<name>A0ABS6MX18_9GAMM</name>
<keyword evidence="2" id="KW-1185">Reference proteome</keyword>
<accession>A0ABS6MX18</accession>
<dbReference type="EMBL" id="JAHRGL010000026">
    <property type="protein sequence ID" value="MBV2133353.1"/>
    <property type="molecule type" value="Genomic_DNA"/>
</dbReference>
<evidence type="ECO:0000313" key="1">
    <source>
        <dbReference type="EMBL" id="MBV2133353.1"/>
    </source>
</evidence>
<proteinExistence type="predicted"/>
<dbReference type="RefSeq" id="WP_217681807.1">
    <property type="nucleotide sequence ID" value="NZ_JAHRGL010000026.1"/>
</dbReference>
<sequence length="190" mass="21192">MSAPDLIRRLTEVGVVLSIVQDGHLQLSADRQPPEELLTELVRCKPEVIAALKAVNEPMPPSTWLISVARLLDTQPAALLEGKFLQQCDLIELARADAELVAETVRNSPAWIERPPLPEPAVGQFEEAGADRQHTFVTAATASPYWIAARDEYISHLMICHDCYAPRKHYCSLGNDLRQSYDHTPMEVNE</sequence>
<evidence type="ECO:0000313" key="2">
    <source>
        <dbReference type="Proteomes" id="UP000813068"/>
    </source>
</evidence>